<dbReference type="PROSITE" id="PS50043">
    <property type="entry name" value="HTH_LUXR_2"/>
    <property type="match status" value="1"/>
</dbReference>
<evidence type="ECO:0000313" key="8">
    <source>
        <dbReference type="Proteomes" id="UP000190667"/>
    </source>
</evidence>
<dbReference type="Gene3D" id="3.40.50.2300">
    <property type="match status" value="1"/>
</dbReference>
<dbReference type="OrthoDB" id="9780593at2"/>
<evidence type="ECO:0000259" key="5">
    <source>
        <dbReference type="PROSITE" id="PS50043"/>
    </source>
</evidence>
<evidence type="ECO:0000259" key="6">
    <source>
        <dbReference type="PROSITE" id="PS50110"/>
    </source>
</evidence>
<dbReference type="PANTHER" id="PTHR43214">
    <property type="entry name" value="TWO-COMPONENT RESPONSE REGULATOR"/>
    <property type="match status" value="1"/>
</dbReference>
<dbReference type="SUPFAM" id="SSF46894">
    <property type="entry name" value="C-terminal effector domain of the bipartite response regulators"/>
    <property type="match status" value="1"/>
</dbReference>
<reference evidence="7 8" key="1">
    <citation type="submission" date="2016-12" db="EMBL/GenBank/DDBJ databases">
        <title>Izhakiella australiana sp. nov. of genus Izhakiella isolated from Australian desert.</title>
        <authorList>
            <person name="Ji M."/>
        </authorList>
    </citation>
    <scope>NUCLEOTIDE SEQUENCE [LARGE SCALE GENOMIC DNA]</scope>
    <source>
        <strain evidence="7 8">D4N98</strain>
    </source>
</reference>
<dbReference type="AlphaFoldDB" id="A0A1S8YRA2"/>
<dbReference type="CDD" id="cd06170">
    <property type="entry name" value="LuxR_C_like"/>
    <property type="match status" value="1"/>
</dbReference>
<accession>A0A1S8YRA2</accession>
<dbReference type="Pfam" id="PF00196">
    <property type="entry name" value="GerE"/>
    <property type="match status" value="1"/>
</dbReference>
<comment type="caution">
    <text evidence="7">The sequence shown here is derived from an EMBL/GenBank/DDBJ whole genome shotgun (WGS) entry which is preliminary data.</text>
</comment>
<dbReference type="PROSITE" id="PS50110">
    <property type="entry name" value="RESPONSE_REGULATORY"/>
    <property type="match status" value="1"/>
</dbReference>
<dbReference type="InterPro" id="IPR001789">
    <property type="entry name" value="Sig_transdc_resp-reg_receiver"/>
</dbReference>
<dbReference type="Pfam" id="PF00072">
    <property type="entry name" value="Response_reg"/>
    <property type="match status" value="1"/>
</dbReference>
<evidence type="ECO:0000313" key="7">
    <source>
        <dbReference type="EMBL" id="OON41352.1"/>
    </source>
</evidence>
<dbReference type="PANTHER" id="PTHR43214:SF17">
    <property type="entry name" value="TRANSCRIPTIONAL REGULATORY PROTEIN RCSB"/>
    <property type="match status" value="1"/>
</dbReference>
<feature type="domain" description="Response regulatory" evidence="6">
    <location>
        <begin position="4"/>
        <end position="138"/>
    </location>
</feature>
<organism evidence="7 8">
    <name type="scientific">Izhakiella australiensis</name>
    <dbReference type="NCBI Taxonomy" id="1926881"/>
    <lineage>
        <taxon>Bacteria</taxon>
        <taxon>Pseudomonadati</taxon>
        <taxon>Pseudomonadota</taxon>
        <taxon>Gammaproteobacteria</taxon>
        <taxon>Enterobacterales</taxon>
        <taxon>Erwiniaceae</taxon>
        <taxon>Izhakiella</taxon>
    </lineage>
</organism>
<comment type="caution">
    <text evidence="4">Lacks conserved residue(s) required for the propagation of feature annotation.</text>
</comment>
<dbReference type="SUPFAM" id="SSF52172">
    <property type="entry name" value="CheY-like"/>
    <property type="match status" value="1"/>
</dbReference>
<dbReference type="InterPro" id="IPR039420">
    <property type="entry name" value="WalR-like"/>
</dbReference>
<dbReference type="STRING" id="1926881.BTJ39_05155"/>
<keyword evidence="1" id="KW-0597">Phosphoprotein</keyword>
<dbReference type="GO" id="GO:0000160">
    <property type="term" value="P:phosphorelay signal transduction system"/>
    <property type="evidence" value="ECO:0007669"/>
    <property type="project" value="InterPro"/>
</dbReference>
<dbReference type="SMART" id="SM00421">
    <property type="entry name" value="HTH_LUXR"/>
    <property type="match status" value="1"/>
</dbReference>
<dbReference type="GO" id="GO:0003677">
    <property type="term" value="F:DNA binding"/>
    <property type="evidence" value="ECO:0007669"/>
    <property type="project" value="UniProtKB-KW"/>
</dbReference>
<dbReference type="RefSeq" id="WP_078001603.1">
    <property type="nucleotide sequence ID" value="NZ_MRUL01000002.1"/>
</dbReference>
<dbReference type="InterPro" id="IPR000792">
    <property type="entry name" value="Tscrpt_reg_LuxR_C"/>
</dbReference>
<dbReference type="PRINTS" id="PR00038">
    <property type="entry name" value="HTHLUXR"/>
</dbReference>
<dbReference type="InterPro" id="IPR011006">
    <property type="entry name" value="CheY-like_superfamily"/>
</dbReference>
<evidence type="ECO:0000256" key="4">
    <source>
        <dbReference type="PROSITE-ProRule" id="PRU00169"/>
    </source>
</evidence>
<evidence type="ECO:0000256" key="1">
    <source>
        <dbReference type="ARBA" id="ARBA00022553"/>
    </source>
</evidence>
<keyword evidence="2" id="KW-0902">Two-component regulatory system</keyword>
<dbReference type="InterPro" id="IPR058245">
    <property type="entry name" value="NreC/VraR/RcsB-like_REC"/>
</dbReference>
<proteinExistence type="predicted"/>
<protein>
    <submittedName>
        <fullName evidence="7">DNA-binding response regulator</fullName>
    </submittedName>
</protein>
<dbReference type="Proteomes" id="UP000190667">
    <property type="component" value="Unassembled WGS sequence"/>
</dbReference>
<keyword evidence="3 7" id="KW-0238">DNA-binding</keyword>
<dbReference type="GO" id="GO:0006355">
    <property type="term" value="P:regulation of DNA-templated transcription"/>
    <property type="evidence" value="ECO:0007669"/>
    <property type="project" value="InterPro"/>
</dbReference>
<gene>
    <name evidence="7" type="ORF">BTJ39_05155</name>
</gene>
<feature type="domain" description="HTH luxR-type" evidence="5">
    <location>
        <begin position="156"/>
        <end position="221"/>
    </location>
</feature>
<dbReference type="EMBL" id="MRUL01000002">
    <property type="protein sequence ID" value="OON41352.1"/>
    <property type="molecule type" value="Genomic_DNA"/>
</dbReference>
<evidence type="ECO:0000256" key="3">
    <source>
        <dbReference type="ARBA" id="ARBA00023125"/>
    </source>
</evidence>
<keyword evidence="8" id="KW-1185">Reference proteome</keyword>
<evidence type="ECO:0000256" key="2">
    <source>
        <dbReference type="ARBA" id="ARBA00023012"/>
    </source>
</evidence>
<sequence length="227" mass="25425">MPVNIVIADEHTLIRRGMLSMINTMSVTNTTMDNIEFNVIGDTDSPAELVTLLSHSQVDILFLGFSLNTRKTQSPVSELDGTALIKWLAGRFPQTKIVVLSPFRNTNVIRMALEAGARGYVSRETCERMLWRAINAVLDGEVYIERGLMDSLFRRDTLLGQELTTRENDVLRMLCRGLSLTAISAKINLSNKTVSAHKLRAMEKLGVQSDCQLYCLLAQTRMFDIAI</sequence>
<dbReference type="CDD" id="cd17535">
    <property type="entry name" value="REC_NarL-like"/>
    <property type="match status" value="1"/>
</dbReference>
<dbReference type="InterPro" id="IPR016032">
    <property type="entry name" value="Sig_transdc_resp-reg_C-effctor"/>
</dbReference>
<name>A0A1S8YRA2_9GAMM</name>